<dbReference type="Proteomes" id="UP000663828">
    <property type="component" value="Unassembled WGS sequence"/>
</dbReference>
<keyword evidence="4" id="KW-0175">Coiled coil</keyword>
<accession>A0A815UYX4</accession>
<reference evidence="6" key="1">
    <citation type="submission" date="2021-02" db="EMBL/GenBank/DDBJ databases">
        <authorList>
            <person name="Nowell W R."/>
        </authorList>
    </citation>
    <scope>NUCLEOTIDE SEQUENCE</scope>
</reference>
<dbReference type="EMBL" id="CAJNOR010012507">
    <property type="protein sequence ID" value="CAF1668056.1"/>
    <property type="molecule type" value="Genomic_DNA"/>
</dbReference>
<gene>
    <name evidence="6" type="ORF">EDS130_LOCUS44165</name>
    <name evidence="7" type="ORF">XAT740_LOCUS58155</name>
</gene>
<dbReference type="SUPFAM" id="SSF52540">
    <property type="entry name" value="P-loop containing nucleoside triphosphate hydrolases"/>
    <property type="match status" value="1"/>
</dbReference>
<dbReference type="Gene3D" id="3.40.50.300">
    <property type="entry name" value="P-loop containing nucleotide triphosphate hydrolases"/>
    <property type="match status" value="1"/>
</dbReference>
<dbReference type="EMBL" id="CAJNOJ010000815">
    <property type="protein sequence ID" value="CAF1525419.1"/>
    <property type="molecule type" value="Genomic_DNA"/>
</dbReference>
<proteinExistence type="inferred from homology"/>
<evidence type="ECO:0000256" key="3">
    <source>
        <dbReference type="ARBA" id="ARBA00023134"/>
    </source>
</evidence>
<dbReference type="AlphaFoldDB" id="A0A815UYX4"/>
<keyword evidence="3" id="KW-0342">GTP-binding</keyword>
<keyword evidence="8" id="KW-1185">Reference proteome</keyword>
<evidence type="ECO:0000256" key="1">
    <source>
        <dbReference type="ARBA" id="ARBA00008535"/>
    </source>
</evidence>
<evidence type="ECO:0000256" key="2">
    <source>
        <dbReference type="ARBA" id="ARBA00022741"/>
    </source>
</evidence>
<keyword evidence="2" id="KW-0547">Nucleotide-binding</keyword>
<evidence type="ECO:0000313" key="7">
    <source>
        <dbReference type="EMBL" id="CAF1668056.1"/>
    </source>
</evidence>
<evidence type="ECO:0000313" key="6">
    <source>
        <dbReference type="EMBL" id="CAF1525419.1"/>
    </source>
</evidence>
<dbReference type="GO" id="GO:0005525">
    <property type="term" value="F:GTP binding"/>
    <property type="evidence" value="ECO:0007669"/>
    <property type="project" value="UniProtKB-KW"/>
</dbReference>
<evidence type="ECO:0000313" key="9">
    <source>
        <dbReference type="Proteomes" id="UP000663852"/>
    </source>
</evidence>
<evidence type="ECO:0000313" key="8">
    <source>
        <dbReference type="Proteomes" id="UP000663828"/>
    </source>
</evidence>
<comment type="similarity">
    <text evidence="1">Belongs to the TRAFAC class TrmE-Era-EngA-EngB-Septin-like GTPase superfamily. AIG1/Toc34/Toc159-like paraseptin GTPase family. IAN subfamily.</text>
</comment>
<feature type="domain" description="AIG1-type G" evidence="5">
    <location>
        <begin position="23"/>
        <end position="200"/>
    </location>
</feature>
<evidence type="ECO:0000259" key="5">
    <source>
        <dbReference type="Pfam" id="PF04548"/>
    </source>
</evidence>
<dbReference type="OrthoDB" id="8954335at2759"/>
<organism evidence="6 9">
    <name type="scientific">Adineta ricciae</name>
    <name type="common">Rotifer</name>
    <dbReference type="NCBI Taxonomy" id="249248"/>
    <lineage>
        <taxon>Eukaryota</taxon>
        <taxon>Metazoa</taxon>
        <taxon>Spiralia</taxon>
        <taxon>Gnathifera</taxon>
        <taxon>Rotifera</taxon>
        <taxon>Eurotatoria</taxon>
        <taxon>Bdelloidea</taxon>
        <taxon>Adinetida</taxon>
        <taxon>Adinetidae</taxon>
        <taxon>Adineta</taxon>
    </lineage>
</organism>
<dbReference type="InterPro" id="IPR027417">
    <property type="entry name" value="P-loop_NTPase"/>
</dbReference>
<sequence>MLAKVVNPSMIVDKAEGSERCGIIILGNSGVGKSFLANILFGDEVFIHKFSSGSVTHHTEFIEVELAGCVWTIFNIPGLIEADQDRIDLNKKEIDKAFAMRPISIIIFVFGQTGGRICDEDVTAFNAINAAYPFKPESLVLVINGIPEKRPADYEGSACLVLHKLLKLSNFNNSILCFLNKINPKNQDQRQRLKEQLLKVLVECKPLLHRKEQEIQTLFDELRQNAIQMEELQNAILAEKERYSTEVQEIQREFDRTMAQHQTEIQSLERAAHRLDELIADQERRFEEECRNYEAQLQNLQRQTKEAHEHYDQLCKDTATAQKQLRLAEQARLETEARLQSLINQHATASVVVHRRRRSGCTIS</sequence>
<dbReference type="PANTHER" id="PTHR10903">
    <property type="entry name" value="GTPASE, IMAP FAMILY MEMBER-RELATED"/>
    <property type="match status" value="1"/>
</dbReference>
<dbReference type="InterPro" id="IPR006703">
    <property type="entry name" value="G_AIG1"/>
</dbReference>
<comment type="caution">
    <text evidence="6">The sequence shown here is derived from an EMBL/GenBank/DDBJ whole genome shotgun (WGS) entry which is preliminary data.</text>
</comment>
<dbReference type="PANTHER" id="PTHR10903:SF184">
    <property type="entry name" value="GTP-BINDING PROTEIN A"/>
    <property type="match status" value="1"/>
</dbReference>
<protein>
    <recommendedName>
        <fullName evidence="5">AIG1-type G domain-containing protein</fullName>
    </recommendedName>
</protein>
<dbReference type="InterPro" id="IPR045058">
    <property type="entry name" value="GIMA/IAN/Toc"/>
</dbReference>
<feature type="coiled-coil region" evidence="4">
    <location>
        <begin position="215"/>
        <end position="345"/>
    </location>
</feature>
<name>A0A815UYX4_ADIRI</name>
<evidence type="ECO:0000256" key="4">
    <source>
        <dbReference type="SAM" id="Coils"/>
    </source>
</evidence>
<dbReference type="Proteomes" id="UP000663852">
    <property type="component" value="Unassembled WGS sequence"/>
</dbReference>
<dbReference type="Pfam" id="PF04548">
    <property type="entry name" value="AIG1"/>
    <property type="match status" value="1"/>
</dbReference>